<evidence type="ECO:0000313" key="6">
    <source>
        <dbReference type="Proteomes" id="UP001589865"/>
    </source>
</evidence>
<dbReference type="EMBL" id="JBHLUN010000001">
    <property type="protein sequence ID" value="MFC0406903.1"/>
    <property type="molecule type" value="Genomic_DNA"/>
</dbReference>
<keyword evidence="1" id="KW-0813">Transport</keyword>
<dbReference type="RefSeq" id="WP_377042592.1">
    <property type="nucleotide sequence ID" value="NZ_JBHLUN010000001.1"/>
</dbReference>
<evidence type="ECO:0000256" key="1">
    <source>
        <dbReference type="ARBA" id="ARBA00022448"/>
    </source>
</evidence>
<keyword evidence="4" id="KW-0408">Iron</keyword>
<dbReference type="InterPro" id="IPR009050">
    <property type="entry name" value="Globin-like_sf"/>
</dbReference>
<sequence>MTAHPTSTDRPQAGFSFSGKIDEAMIRRVVDRFYALVREDEVLGPVFRSAIPDEKWQAHLGTIADFWSSLLLGSGRYNGRPLPKHLALPDVGDAHFRRWLALFRTTAEEVCPPAVAALMVERAERVANSFRLGISVHRGEGPAPLKPLGLED</sequence>
<protein>
    <submittedName>
        <fullName evidence="5">Group III truncated hemoglobin</fullName>
    </submittedName>
</protein>
<keyword evidence="2" id="KW-0349">Heme</keyword>
<evidence type="ECO:0000256" key="2">
    <source>
        <dbReference type="ARBA" id="ARBA00022617"/>
    </source>
</evidence>
<evidence type="ECO:0000256" key="3">
    <source>
        <dbReference type="ARBA" id="ARBA00022723"/>
    </source>
</evidence>
<dbReference type="Proteomes" id="UP001589865">
    <property type="component" value="Unassembled WGS sequence"/>
</dbReference>
<keyword evidence="6" id="KW-1185">Reference proteome</keyword>
<dbReference type="Pfam" id="PF01152">
    <property type="entry name" value="Bac_globin"/>
    <property type="match status" value="1"/>
</dbReference>
<evidence type="ECO:0000313" key="5">
    <source>
        <dbReference type="EMBL" id="MFC0406903.1"/>
    </source>
</evidence>
<comment type="caution">
    <text evidence="5">The sequence shown here is derived from an EMBL/GenBank/DDBJ whole genome shotgun (WGS) entry which is preliminary data.</text>
</comment>
<dbReference type="InterPro" id="IPR012292">
    <property type="entry name" value="Globin/Proto"/>
</dbReference>
<gene>
    <name evidence="5" type="ORF">ACFFGY_01495</name>
</gene>
<dbReference type="SUPFAM" id="SSF46458">
    <property type="entry name" value="Globin-like"/>
    <property type="match status" value="1"/>
</dbReference>
<dbReference type="InterPro" id="IPR001486">
    <property type="entry name" value="Hemoglobin_trunc"/>
</dbReference>
<proteinExistence type="predicted"/>
<evidence type="ECO:0000256" key="4">
    <source>
        <dbReference type="ARBA" id="ARBA00023004"/>
    </source>
</evidence>
<dbReference type="Gene3D" id="1.10.490.10">
    <property type="entry name" value="Globins"/>
    <property type="match status" value="1"/>
</dbReference>
<name>A0ABV6JQP1_9PROT</name>
<keyword evidence="3" id="KW-0479">Metal-binding</keyword>
<organism evidence="5 6">
    <name type="scientific">Roseomonas elaeocarpi</name>
    <dbReference type="NCBI Taxonomy" id="907779"/>
    <lineage>
        <taxon>Bacteria</taxon>
        <taxon>Pseudomonadati</taxon>
        <taxon>Pseudomonadota</taxon>
        <taxon>Alphaproteobacteria</taxon>
        <taxon>Acetobacterales</taxon>
        <taxon>Roseomonadaceae</taxon>
        <taxon>Roseomonas</taxon>
    </lineage>
</organism>
<reference evidence="5 6" key="1">
    <citation type="submission" date="2024-09" db="EMBL/GenBank/DDBJ databases">
        <authorList>
            <person name="Sun Q."/>
            <person name="Mori K."/>
        </authorList>
    </citation>
    <scope>NUCLEOTIDE SEQUENCE [LARGE SCALE GENOMIC DNA]</scope>
    <source>
        <strain evidence="5 6">TBRC 5777</strain>
    </source>
</reference>
<accession>A0ABV6JQP1</accession>
<dbReference type="CDD" id="cd08916">
    <property type="entry name" value="TrHb3_P"/>
    <property type="match status" value="1"/>
</dbReference>